<dbReference type="Gene3D" id="3.40.190.10">
    <property type="entry name" value="Periplasmic binding protein-like II"/>
    <property type="match status" value="1"/>
</dbReference>
<comment type="caution">
    <text evidence="6">The sequence shown here is derived from an EMBL/GenBank/DDBJ whole genome shotgun (WGS) entry which is preliminary data.</text>
</comment>
<keyword evidence="7" id="KW-1185">Reference proteome</keyword>
<dbReference type="Proteomes" id="UP000009320">
    <property type="component" value="Unassembled WGS sequence"/>
</dbReference>
<evidence type="ECO:0000256" key="2">
    <source>
        <dbReference type="ARBA" id="ARBA00023015"/>
    </source>
</evidence>
<dbReference type="SUPFAM" id="SSF53850">
    <property type="entry name" value="Periplasmic binding protein-like II"/>
    <property type="match status" value="1"/>
</dbReference>
<dbReference type="PATRIC" id="fig|1423758.3.peg.1671"/>
<feature type="domain" description="HTH lysR-type" evidence="5">
    <location>
        <begin position="1"/>
        <end position="58"/>
    </location>
</feature>
<comment type="similarity">
    <text evidence="1">Belongs to the LysR transcriptional regulatory family.</text>
</comment>
<gene>
    <name evidence="6" type="ORF">BN55_07940</name>
</gene>
<dbReference type="InterPro" id="IPR036390">
    <property type="entry name" value="WH_DNA-bd_sf"/>
</dbReference>
<dbReference type="STRING" id="1423758.FC41_GL001640"/>
<sequence length="166" mass="18786">MEIRVLRYFLAVCESKNISKAANLLHISQPSLSRQLKNLEQELGVVLFKRGPHEITLTEQGYYLRDHSQDIVNMVEKTKLNISKDDVISGELYIGAGESIAMKRIMKVIDSILKDYPDVSVHLLSATAPIIESKIDSGNLDFALLWANEKPVIMKVWLCLKKMNMA</sequence>
<organism evidence="6 7">
    <name type="scientific">Lactobacillus hominis DSM 23910 = CRBIP 24.179</name>
    <dbReference type="NCBI Taxonomy" id="1423758"/>
    <lineage>
        <taxon>Bacteria</taxon>
        <taxon>Bacillati</taxon>
        <taxon>Bacillota</taxon>
        <taxon>Bacilli</taxon>
        <taxon>Lactobacillales</taxon>
        <taxon>Lactobacillaceae</taxon>
        <taxon>Lactobacillus</taxon>
    </lineage>
</organism>
<name>I7IW77_9LACO</name>
<dbReference type="PRINTS" id="PR00039">
    <property type="entry name" value="HTHLYSR"/>
</dbReference>
<evidence type="ECO:0000256" key="3">
    <source>
        <dbReference type="ARBA" id="ARBA00023125"/>
    </source>
</evidence>
<dbReference type="InterPro" id="IPR000847">
    <property type="entry name" value="LysR_HTH_N"/>
</dbReference>
<dbReference type="SUPFAM" id="SSF46785">
    <property type="entry name" value="Winged helix' DNA-binding domain"/>
    <property type="match status" value="1"/>
</dbReference>
<dbReference type="InterPro" id="IPR005119">
    <property type="entry name" value="LysR_subst-bd"/>
</dbReference>
<dbReference type="InterPro" id="IPR036388">
    <property type="entry name" value="WH-like_DNA-bd_sf"/>
</dbReference>
<dbReference type="PROSITE" id="PS50931">
    <property type="entry name" value="HTH_LYSR"/>
    <property type="match status" value="1"/>
</dbReference>
<evidence type="ECO:0000313" key="6">
    <source>
        <dbReference type="EMBL" id="CCI82643.1"/>
    </source>
</evidence>
<dbReference type="AlphaFoldDB" id="I7IW77"/>
<dbReference type="GO" id="GO:0003700">
    <property type="term" value="F:DNA-binding transcription factor activity"/>
    <property type="evidence" value="ECO:0007669"/>
    <property type="project" value="InterPro"/>
</dbReference>
<keyword evidence="4" id="KW-0804">Transcription</keyword>
<dbReference type="Pfam" id="PF03466">
    <property type="entry name" value="LysR_substrate"/>
    <property type="match status" value="1"/>
</dbReference>
<accession>I7IW77</accession>
<proteinExistence type="inferred from homology"/>
<keyword evidence="3" id="KW-0238">DNA-binding</keyword>
<dbReference type="eggNOG" id="COG0583">
    <property type="taxonomic scope" value="Bacteria"/>
</dbReference>
<evidence type="ECO:0000313" key="7">
    <source>
        <dbReference type="Proteomes" id="UP000009320"/>
    </source>
</evidence>
<evidence type="ECO:0000256" key="1">
    <source>
        <dbReference type="ARBA" id="ARBA00009437"/>
    </source>
</evidence>
<dbReference type="Gene3D" id="1.10.10.10">
    <property type="entry name" value="Winged helix-like DNA-binding domain superfamily/Winged helix DNA-binding domain"/>
    <property type="match status" value="1"/>
</dbReference>
<dbReference type="FunFam" id="1.10.10.10:FF:000001">
    <property type="entry name" value="LysR family transcriptional regulator"/>
    <property type="match status" value="1"/>
</dbReference>
<dbReference type="PANTHER" id="PTHR30346">
    <property type="entry name" value="TRANSCRIPTIONAL DUAL REGULATOR HCAR-RELATED"/>
    <property type="match status" value="1"/>
</dbReference>
<evidence type="ECO:0000259" key="5">
    <source>
        <dbReference type="PROSITE" id="PS50931"/>
    </source>
</evidence>
<dbReference type="EMBL" id="CAKE01000034">
    <property type="protein sequence ID" value="CCI82643.1"/>
    <property type="molecule type" value="Genomic_DNA"/>
</dbReference>
<protein>
    <submittedName>
        <fullName evidence="6">LysR family transcriptional regulator</fullName>
    </submittedName>
</protein>
<dbReference type="GO" id="GO:0032993">
    <property type="term" value="C:protein-DNA complex"/>
    <property type="evidence" value="ECO:0007669"/>
    <property type="project" value="TreeGrafter"/>
</dbReference>
<dbReference type="Pfam" id="PF00126">
    <property type="entry name" value="HTH_1"/>
    <property type="match status" value="1"/>
</dbReference>
<reference evidence="6 7" key="1">
    <citation type="submission" date="2012-06" db="EMBL/GenBank/DDBJ databases">
        <title>Draft Genome Sequence of Lactobacillus hominis Strain CRBIP 24.179T, isolated from human intestine.</title>
        <authorList>
            <person name="Cousin S."/>
            <person name="Ma L."/>
            <person name="Bizet C."/>
            <person name="Loux V."/>
            <person name="Bouchier C."/>
            <person name="Clermont D."/>
            <person name="Creno S."/>
        </authorList>
    </citation>
    <scope>NUCLEOTIDE SEQUENCE [LARGE SCALE GENOMIC DNA]</scope>
    <source>
        <strain evidence="7">CRBIP 24.179T</strain>
    </source>
</reference>
<evidence type="ECO:0000256" key="4">
    <source>
        <dbReference type="ARBA" id="ARBA00023163"/>
    </source>
</evidence>
<keyword evidence="2" id="KW-0805">Transcription regulation</keyword>
<dbReference type="GO" id="GO:0003677">
    <property type="term" value="F:DNA binding"/>
    <property type="evidence" value="ECO:0007669"/>
    <property type="project" value="UniProtKB-KW"/>
</dbReference>
<dbReference type="PANTHER" id="PTHR30346:SF28">
    <property type="entry name" value="HTH-TYPE TRANSCRIPTIONAL REGULATOR CYNR"/>
    <property type="match status" value="1"/>
</dbReference>